<comment type="similarity">
    <text evidence="2">Belongs to the major facilitator superfamily. Monocarboxylate porter (TC 2.A.1.13) family.</text>
</comment>
<feature type="transmembrane region" description="Helical" evidence="3">
    <location>
        <begin position="373"/>
        <end position="393"/>
    </location>
</feature>
<feature type="transmembrane region" description="Helical" evidence="3">
    <location>
        <begin position="346"/>
        <end position="367"/>
    </location>
</feature>
<protein>
    <submittedName>
        <fullName evidence="5">MFS general substrate transporter</fullName>
    </submittedName>
</protein>
<accession>A0A167QQD4</accession>
<keyword evidence="3" id="KW-0472">Membrane</keyword>
<feature type="transmembrane region" description="Helical" evidence="3">
    <location>
        <begin position="277"/>
        <end position="299"/>
    </location>
</feature>
<dbReference type="GO" id="GO:0016020">
    <property type="term" value="C:membrane"/>
    <property type="evidence" value="ECO:0007669"/>
    <property type="project" value="UniProtKB-SubCell"/>
</dbReference>
<feature type="transmembrane region" description="Helical" evidence="3">
    <location>
        <begin position="146"/>
        <end position="168"/>
    </location>
</feature>
<reference evidence="5 6" key="1">
    <citation type="journal article" date="2016" name="Mol. Biol. Evol.">
        <title>Comparative Genomics of Early-Diverging Mushroom-Forming Fungi Provides Insights into the Origins of Lignocellulose Decay Capabilities.</title>
        <authorList>
            <person name="Nagy L.G."/>
            <person name="Riley R."/>
            <person name="Tritt A."/>
            <person name="Adam C."/>
            <person name="Daum C."/>
            <person name="Floudas D."/>
            <person name="Sun H."/>
            <person name="Yadav J.S."/>
            <person name="Pangilinan J."/>
            <person name="Larsson K.H."/>
            <person name="Matsuura K."/>
            <person name="Barry K."/>
            <person name="Labutti K."/>
            <person name="Kuo R."/>
            <person name="Ohm R.A."/>
            <person name="Bhattacharya S.S."/>
            <person name="Shirouzu T."/>
            <person name="Yoshinaga Y."/>
            <person name="Martin F.M."/>
            <person name="Grigoriev I.V."/>
            <person name="Hibbett D.S."/>
        </authorList>
    </citation>
    <scope>NUCLEOTIDE SEQUENCE [LARGE SCALE GENOMIC DNA]</scope>
    <source>
        <strain evidence="5 6">TUFC12733</strain>
    </source>
</reference>
<dbReference type="SUPFAM" id="SSF103473">
    <property type="entry name" value="MFS general substrate transporter"/>
    <property type="match status" value="1"/>
</dbReference>
<feature type="transmembrane region" description="Helical" evidence="3">
    <location>
        <begin position="456"/>
        <end position="474"/>
    </location>
</feature>
<dbReference type="InterPro" id="IPR036259">
    <property type="entry name" value="MFS_trans_sf"/>
</dbReference>
<evidence type="ECO:0000259" key="4">
    <source>
        <dbReference type="PROSITE" id="PS50850"/>
    </source>
</evidence>
<comment type="subcellular location">
    <subcellularLocation>
        <location evidence="1">Membrane</location>
        <topology evidence="1">Multi-pass membrane protein</topology>
    </subcellularLocation>
</comment>
<dbReference type="OrthoDB" id="2213137at2759"/>
<dbReference type="GO" id="GO:0022857">
    <property type="term" value="F:transmembrane transporter activity"/>
    <property type="evidence" value="ECO:0007669"/>
    <property type="project" value="InterPro"/>
</dbReference>
<dbReference type="Pfam" id="PF07690">
    <property type="entry name" value="MFS_1"/>
    <property type="match status" value="1"/>
</dbReference>
<dbReference type="AlphaFoldDB" id="A0A167QQD4"/>
<feature type="transmembrane region" description="Helical" evidence="3">
    <location>
        <begin position="311"/>
        <end position="334"/>
    </location>
</feature>
<dbReference type="InterPro" id="IPR011701">
    <property type="entry name" value="MFS"/>
</dbReference>
<name>A0A167QQD4_CALVF</name>
<feature type="transmembrane region" description="Helical" evidence="3">
    <location>
        <begin position="400"/>
        <end position="417"/>
    </location>
</feature>
<keyword evidence="3" id="KW-0812">Transmembrane</keyword>
<evidence type="ECO:0000256" key="3">
    <source>
        <dbReference type="SAM" id="Phobius"/>
    </source>
</evidence>
<feature type="transmembrane region" description="Helical" evidence="3">
    <location>
        <begin position="174"/>
        <end position="192"/>
    </location>
</feature>
<sequence length="486" mass="51890">MSLPSASAKSLALLDVENNAVLDDFVQTDTPNTASIEKLEDLSSSPVVPALVSLDIPFESYPEGGRGWWVVVGCAIISAGTPGVTRKADFSLSLSWGVFQTWYKEYLFPDVEDSVLSFLGSLAGMISTPVAFVVGKLADKYGYRPFITAGCACCFVSMLVSAFCTALWQFFLAQGVLAGVGLGLVLPIVMSYPSQWFRRKRGLATGFVIAACSFAGGATTLIAEQLLNKIGLRWTLLSYACLYGLLMVAGLSMLKSRAHPGVAAVNRADRIRWVDRALFADPVFWSLSLAIMLAFRGYLSPYFYIEEYTRSIIPGVSPELVTVPAAVMNFAAALGRTLVGHAADRVGACNAFIIAVGMAGVVQLLIWNFAYNYATVMVASITFGFFGGTFLSLTSVMGASLYGVNNLATLSGILTLFNTPGKSHLSRNPFMCSCNAAGAPIGGAILSAANNNWHALISYSGATQIAGAALLLYARFKREPRLFAVI</sequence>
<keyword evidence="3" id="KW-1133">Transmembrane helix</keyword>
<feature type="domain" description="Major facilitator superfamily (MFS) profile" evidence="4">
    <location>
        <begin position="75"/>
        <end position="486"/>
    </location>
</feature>
<proteinExistence type="inferred from homology"/>
<feature type="transmembrane region" description="Helical" evidence="3">
    <location>
        <begin position="115"/>
        <end position="134"/>
    </location>
</feature>
<gene>
    <name evidence="5" type="ORF">CALVIDRAFT_476266</name>
</gene>
<evidence type="ECO:0000256" key="1">
    <source>
        <dbReference type="ARBA" id="ARBA00004141"/>
    </source>
</evidence>
<dbReference type="InterPro" id="IPR020846">
    <property type="entry name" value="MFS_dom"/>
</dbReference>
<evidence type="ECO:0000256" key="2">
    <source>
        <dbReference type="ARBA" id="ARBA00006727"/>
    </source>
</evidence>
<feature type="transmembrane region" description="Helical" evidence="3">
    <location>
        <begin position="234"/>
        <end position="254"/>
    </location>
</feature>
<organism evidence="5 6">
    <name type="scientific">Calocera viscosa (strain TUFC12733)</name>
    <dbReference type="NCBI Taxonomy" id="1330018"/>
    <lineage>
        <taxon>Eukaryota</taxon>
        <taxon>Fungi</taxon>
        <taxon>Dikarya</taxon>
        <taxon>Basidiomycota</taxon>
        <taxon>Agaricomycotina</taxon>
        <taxon>Dacrymycetes</taxon>
        <taxon>Dacrymycetales</taxon>
        <taxon>Dacrymycetaceae</taxon>
        <taxon>Calocera</taxon>
    </lineage>
</organism>
<feature type="transmembrane region" description="Helical" evidence="3">
    <location>
        <begin position="204"/>
        <end position="222"/>
    </location>
</feature>
<dbReference type="Gene3D" id="1.20.1250.20">
    <property type="entry name" value="MFS general substrate transporter like domains"/>
    <property type="match status" value="1"/>
</dbReference>
<dbReference type="EMBL" id="KV417270">
    <property type="protein sequence ID" value="KZP00144.1"/>
    <property type="molecule type" value="Genomic_DNA"/>
</dbReference>
<dbReference type="PROSITE" id="PS50850">
    <property type="entry name" value="MFS"/>
    <property type="match status" value="1"/>
</dbReference>
<evidence type="ECO:0000313" key="6">
    <source>
        <dbReference type="Proteomes" id="UP000076738"/>
    </source>
</evidence>
<dbReference type="PANTHER" id="PTHR11360:SF284">
    <property type="entry name" value="EG:103B4.3 PROTEIN-RELATED"/>
    <property type="match status" value="1"/>
</dbReference>
<keyword evidence="6" id="KW-1185">Reference proteome</keyword>
<evidence type="ECO:0000313" key="5">
    <source>
        <dbReference type="EMBL" id="KZP00144.1"/>
    </source>
</evidence>
<dbReference type="Proteomes" id="UP000076738">
    <property type="component" value="Unassembled WGS sequence"/>
</dbReference>
<dbReference type="PANTHER" id="PTHR11360">
    <property type="entry name" value="MONOCARBOXYLATE TRANSPORTER"/>
    <property type="match status" value="1"/>
</dbReference>
<dbReference type="InterPro" id="IPR050327">
    <property type="entry name" value="Proton-linked_MCT"/>
</dbReference>